<name>A0A9Q3L214_9BASI</name>
<sequence length="223" mass="25278">SRQRQLSHVSHENVTQSPNPFQHYSQFLGNFTSLACASPPNPPRRFACLRARTALQMRLQHSSTLLTLSHPALTIFMLTWCTPDMLPTPLILMLVALPTCSRHCLSLRSRSALPTCSRHHLSLRLCSALLTLLTILMLAACPPSTAYHPYARRVPSRHHLSLRLWSASQHAPNTLILTLPYYIHSVRWLVGVHNERNRRNMLSGLLCQQDLRGNWSVYSQCCG</sequence>
<protein>
    <submittedName>
        <fullName evidence="2">Uncharacterized protein</fullName>
    </submittedName>
</protein>
<evidence type="ECO:0000256" key="1">
    <source>
        <dbReference type="SAM" id="MobiDB-lite"/>
    </source>
</evidence>
<keyword evidence="3" id="KW-1185">Reference proteome</keyword>
<feature type="non-terminal residue" evidence="2">
    <location>
        <position position="1"/>
    </location>
</feature>
<dbReference type="AlphaFoldDB" id="A0A9Q3L214"/>
<accession>A0A9Q3L214</accession>
<dbReference type="EMBL" id="AVOT02139499">
    <property type="protein sequence ID" value="MBW0590671.1"/>
    <property type="molecule type" value="Genomic_DNA"/>
</dbReference>
<organism evidence="2 3">
    <name type="scientific">Austropuccinia psidii MF-1</name>
    <dbReference type="NCBI Taxonomy" id="1389203"/>
    <lineage>
        <taxon>Eukaryota</taxon>
        <taxon>Fungi</taxon>
        <taxon>Dikarya</taxon>
        <taxon>Basidiomycota</taxon>
        <taxon>Pucciniomycotina</taxon>
        <taxon>Pucciniomycetes</taxon>
        <taxon>Pucciniales</taxon>
        <taxon>Sphaerophragmiaceae</taxon>
        <taxon>Austropuccinia</taxon>
    </lineage>
</organism>
<gene>
    <name evidence="2" type="ORF">O181_130386</name>
</gene>
<proteinExistence type="predicted"/>
<reference evidence="2" key="1">
    <citation type="submission" date="2021-03" db="EMBL/GenBank/DDBJ databases">
        <title>Draft genome sequence of rust myrtle Austropuccinia psidii MF-1, a brazilian biotype.</title>
        <authorList>
            <person name="Quecine M.C."/>
            <person name="Pachon D.M.R."/>
            <person name="Bonatelli M.L."/>
            <person name="Correr F.H."/>
            <person name="Franceschini L.M."/>
            <person name="Leite T.F."/>
            <person name="Margarido G.R.A."/>
            <person name="Almeida C.A."/>
            <person name="Ferrarezi J.A."/>
            <person name="Labate C.A."/>
        </authorList>
    </citation>
    <scope>NUCLEOTIDE SEQUENCE</scope>
    <source>
        <strain evidence="2">MF-1</strain>
    </source>
</reference>
<feature type="region of interest" description="Disordered" evidence="1">
    <location>
        <begin position="1"/>
        <end position="20"/>
    </location>
</feature>
<comment type="caution">
    <text evidence="2">The sequence shown here is derived from an EMBL/GenBank/DDBJ whole genome shotgun (WGS) entry which is preliminary data.</text>
</comment>
<evidence type="ECO:0000313" key="3">
    <source>
        <dbReference type="Proteomes" id="UP000765509"/>
    </source>
</evidence>
<dbReference type="Proteomes" id="UP000765509">
    <property type="component" value="Unassembled WGS sequence"/>
</dbReference>
<evidence type="ECO:0000313" key="2">
    <source>
        <dbReference type="EMBL" id="MBW0590671.1"/>
    </source>
</evidence>